<accession>A0AAE3ZEV2</accession>
<feature type="region of interest" description="Disordered" evidence="1">
    <location>
        <begin position="1"/>
        <end position="72"/>
    </location>
</feature>
<dbReference type="RefSeq" id="WP_310274251.1">
    <property type="nucleotide sequence ID" value="NZ_JAVDXW010000001.1"/>
</dbReference>
<keyword evidence="3" id="KW-1185">Reference proteome</keyword>
<feature type="compositionally biased region" description="Polar residues" evidence="1">
    <location>
        <begin position="28"/>
        <end position="37"/>
    </location>
</feature>
<evidence type="ECO:0000313" key="3">
    <source>
        <dbReference type="Proteomes" id="UP001180845"/>
    </source>
</evidence>
<dbReference type="EMBL" id="JAVDXW010000001">
    <property type="protein sequence ID" value="MDR7302595.1"/>
    <property type="molecule type" value="Genomic_DNA"/>
</dbReference>
<dbReference type="AlphaFoldDB" id="A0AAE3ZEV2"/>
<dbReference type="Proteomes" id="UP001180845">
    <property type="component" value="Unassembled WGS sequence"/>
</dbReference>
<evidence type="ECO:0000313" key="2">
    <source>
        <dbReference type="EMBL" id="MDR7302595.1"/>
    </source>
</evidence>
<gene>
    <name evidence="2" type="ORF">JOF55_002776</name>
</gene>
<evidence type="ECO:0000256" key="1">
    <source>
        <dbReference type="SAM" id="MobiDB-lite"/>
    </source>
</evidence>
<feature type="compositionally biased region" description="Basic and acidic residues" evidence="1">
    <location>
        <begin position="1"/>
        <end position="24"/>
    </location>
</feature>
<feature type="compositionally biased region" description="Basic and acidic residues" evidence="1">
    <location>
        <begin position="38"/>
        <end position="72"/>
    </location>
</feature>
<name>A0AAE3ZEV2_9ACTN</name>
<sequence length="72" mass="8394">MTRKRTEGDNEQRRQRARQARREGVSPSEAQVTTGASRQREHLPHKAETEERQQSPERGKQRSDVDEGPSRR</sequence>
<comment type="caution">
    <text evidence="2">The sequence shown here is derived from an EMBL/GenBank/DDBJ whole genome shotgun (WGS) entry which is preliminary data.</text>
</comment>
<protein>
    <submittedName>
        <fullName evidence="2">Uncharacterized protein</fullName>
    </submittedName>
</protein>
<organism evidence="2 3">
    <name type="scientific">Haloactinomyces albus</name>
    <dbReference type="NCBI Taxonomy" id="1352928"/>
    <lineage>
        <taxon>Bacteria</taxon>
        <taxon>Bacillati</taxon>
        <taxon>Actinomycetota</taxon>
        <taxon>Actinomycetes</taxon>
        <taxon>Actinopolysporales</taxon>
        <taxon>Actinopolysporaceae</taxon>
        <taxon>Haloactinomyces</taxon>
    </lineage>
</organism>
<proteinExistence type="predicted"/>
<reference evidence="2" key="1">
    <citation type="submission" date="2023-07" db="EMBL/GenBank/DDBJ databases">
        <title>Sequencing the genomes of 1000 actinobacteria strains.</title>
        <authorList>
            <person name="Klenk H.-P."/>
        </authorList>
    </citation>
    <scope>NUCLEOTIDE SEQUENCE</scope>
    <source>
        <strain evidence="2">DSM 45977</strain>
    </source>
</reference>